<accession>A0A516GW50</accession>
<dbReference type="Gene3D" id="3.60.21.10">
    <property type="match status" value="2"/>
</dbReference>
<dbReference type="InterPro" id="IPR004843">
    <property type="entry name" value="Calcineurin-like_PHP"/>
</dbReference>
<reference evidence="2 3" key="1">
    <citation type="submission" date="2019-07" db="EMBL/GenBank/DDBJ databases">
        <title>Genome sequencing for Formosa sp. PS13.</title>
        <authorList>
            <person name="Park S.-J."/>
        </authorList>
    </citation>
    <scope>NUCLEOTIDE SEQUENCE [LARGE SCALE GENOMIC DNA]</scope>
    <source>
        <strain evidence="2 3">PS13</strain>
    </source>
</reference>
<dbReference type="EMBL" id="CP041637">
    <property type="protein sequence ID" value="QDO95758.1"/>
    <property type="molecule type" value="Genomic_DNA"/>
</dbReference>
<feature type="domain" description="Calcineurin-like phosphoesterase" evidence="1">
    <location>
        <begin position="28"/>
        <end position="158"/>
    </location>
</feature>
<dbReference type="SUPFAM" id="SSF56300">
    <property type="entry name" value="Metallo-dependent phosphatases"/>
    <property type="match status" value="1"/>
</dbReference>
<keyword evidence="3" id="KW-1185">Reference proteome</keyword>
<dbReference type="KEGG" id="fop:FNB79_16635"/>
<evidence type="ECO:0000313" key="2">
    <source>
        <dbReference type="EMBL" id="QDO95758.1"/>
    </source>
</evidence>
<organism evidence="2 3">
    <name type="scientific">Formosa sediminum</name>
    <dbReference type="NCBI Taxonomy" id="2594004"/>
    <lineage>
        <taxon>Bacteria</taxon>
        <taxon>Pseudomonadati</taxon>
        <taxon>Bacteroidota</taxon>
        <taxon>Flavobacteriia</taxon>
        <taxon>Flavobacteriales</taxon>
        <taxon>Flavobacteriaceae</taxon>
        <taxon>Formosa</taxon>
    </lineage>
</organism>
<dbReference type="Pfam" id="PF00149">
    <property type="entry name" value="Metallophos"/>
    <property type="match status" value="1"/>
</dbReference>
<protein>
    <submittedName>
        <fullName evidence="2">Metallophosphoesterase</fullName>
    </submittedName>
</protein>
<evidence type="ECO:0000259" key="1">
    <source>
        <dbReference type="Pfam" id="PF00149"/>
    </source>
</evidence>
<dbReference type="GO" id="GO:0016787">
    <property type="term" value="F:hydrolase activity"/>
    <property type="evidence" value="ECO:0007669"/>
    <property type="project" value="InterPro"/>
</dbReference>
<evidence type="ECO:0000313" key="3">
    <source>
        <dbReference type="Proteomes" id="UP000319209"/>
    </source>
</evidence>
<sequence>MGVSFINTDHPLLCANYLNKVNNTVKDIKVAFISDIHFQDIYGQLSDHSFKGVFNKETNTYTLLRTMDAQLHSTRIFNENYFALFAALDDIVERGIKYVALPGDYTDDGQTIHLRGLQRILNAYETKHGLQFFITTGNHDPVGPFAQDSGKSDFMGENGQTQGIYSYIKTSEKSSKKVPDILSKDLKKMGYEGVLNHLKSFGFYPQEHYLYWATPFSKYTPETYTYQNALDAALLDHRLYDMMPGYTIPDASYVVEPVPNLWLLAIDANVYLPKDYISGRAIDPKNYKGASIGYNNVLTHKTHLLKWIKSVSEEAKRLNKTLITFSHYPIIDFNDDASKNIESFFGGKKWQLERIPVEKVAQSFSDAGITIHVAGHMHINDTGVRTFEDGKSVVNIQTPSIAAYIPGYKILNIKSDKTVEVTTITIDSVPRFNELFSLYEKEYNYLKQNELPLWNHDILNSKSYHDFTMFHLKELVRLRFLEDDWEPNFKDVMLNLSGEDLLIIPFLNTNKDLNMLIQQKELYKTDWEAAKVKAELALQDTAFNLNDFKGWSGLDIIFDFYRIRNADVLAISDIGEKQIAIYKWLFYVTDFYMKTNSDLNRTKLLEFYNIFSKFLNGAPADHFSIDYKTGKIQPLD</sequence>
<dbReference type="InterPro" id="IPR029052">
    <property type="entry name" value="Metallo-depent_PP-like"/>
</dbReference>
<name>A0A516GW50_9FLAO</name>
<proteinExistence type="predicted"/>
<dbReference type="Proteomes" id="UP000319209">
    <property type="component" value="Chromosome"/>
</dbReference>
<dbReference type="AlphaFoldDB" id="A0A516GW50"/>
<gene>
    <name evidence="2" type="ORF">FNB79_16635</name>
</gene>
<dbReference type="OrthoDB" id="5695107at2"/>